<feature type="region of interest" description="Disordered" evidence="1">
    <location>
        <begin position="1"/>
        <end position="49"/>
    </location>
</feature>
<gene>
    <name evidence="3" type="ORF">TPA0598_04_00420</name>
</gene>
<comment type="caution">
    <text evidence="3">The sequence shown here is derived from an EMBL/GenBank/DDBJ whole genome shotgun (WGS) entry which is preliminary data.</text>
</comment>
<proteinExistence type="predicted"/>
<dbReference type="Pfam" id="PF13673">
    <property type="entry name" value="Acetyltransf_10"/>
    <property type="match status" value="1"/>
</dbReference>
<reference evidence="3 4" key="2">
    <citation type="journal article" date="2015" name="Stand. Genomic Sci.">
        <title>Draft genome sequence of marine-derived Streptomyces sp. TP-A0598, a producer of anti-MRSA antibiotic lydicamycins.</title>
        <authorList>
            <person name="Komaki H."/>
            <person name="Ichikawa N."/>
            <person name="Hosoyama A."/>
            <person name="Fujita N."/>
            <person name="Igarashi Y."/>
        </authorList>
    </citation>
    <scope>NUCLEOTIDE SEQUENCE [LARGE SCALE GENOMIC DNA]</scope>
    <source>
        <strain evidence="3 4">NBRC 110027</strain>
    </source>
</reference>
<evidence type="ECO:0000256" key="1">
    <source>
        <dbReference type="SAM" id="MobiDB-lite"/>
    </source>
</evidence>
<dbReference type="EMBL" id="BBNO01000004">
    <property type="protein sequence ID" value="GAO08406.1"/>
    <property type="molecule type" value="Genomic_DNA"/>
</dbReference>
<keyword evidence="4" id="KW-1185">Reference proteome</keyword>
<dbReference type="Proteomes" id="UP000048965">
    <property type="component" value="Unassembled WGS sequence"/>
</dbReference>
<dbReference type="InterPro" id="IPR000182">
    <property type="entry name" value="GNAT_dom"/>
</dbReference>
<feature type="compositionally biased region" description="Low complexity" evidence="1">
    <location>
        <begin position="17"/>
        <end position="35"/>
    </location>
</feature>
<evidence type="ECO:0000313" key="4">
    <source>
        <dbReference type="Proteomes" id="UP000048965"/>
    </source>
</evidence>
<dbReference type="CDD" id="cd04301">
    <property type="entry name" value="NAT_SF"/>
    <property type="match status" value="1"/>
</dbReference>
<evidence type="ECO:0000313" key="3">
    <source>
        <dbReference type="EMBL" id="GAO08406.1"/>
    </source>
</evidence>
<name>A0A0P4R673_9ACTN</name>
<dbReference type="SUPFAM" id="SSF55729">
    <property type="entry name" value="Acyl-CoA N-acyltransferases (Nat)"/>
    <property type="match status" value="1"/>
</dbReference>
<dbReference type="AlphaFoldDB" id="A0A0P4R673"/>
<organism evidence="3 4">
    <name type="scientific">Streptomyces lydicamycinicus</name>
    <dbReference type="NCBI Taxonomy" id="1546107"/>
    <lineage>
        <taxon>Bacteria</taxon>
        <taxon>Bacillati</taxon>
        <taxon>Actinomycetota</taxon>
        <taxon>Actinomycetes</taxon>
        <taxon>Kitasatosporales</taxon>
        <taxon>Streptomycetaceae</taxon>
        <taxon>Streptomyces</taxon>
    </lineage>
</organism>
<evidence type="ECO:0000259" key="2">
    <source>
        <dbReference type="PROSITE" id="PS51186"/>
    </source>
</evidence>
<reference evidence="4" key="1">
    <citation type="submission" date="2014-09" db="EMBL/GenBank/DDBJ databases">
        <title>Whole genome shotgun sequence of Streptomyces sp. NBRC 110027.</title>
        <authorList>
            <person name="Komaki H."/>
            <person name="Ichikawa N."/>
            <person name="Katano-Makiyama Y."/>
            <person name="Hosoyama A."/>
            <person name="Hashimoto M."/>
            <person name="Uohara A."/>
            <person name="Kitahashi Y."/>
            <person name="Ohji S."/>
            <person name="Kimura A."/>
            <person name="Yamazoe A."/>
            <person name="Igarashi Y."/>
            <person name="Fujita N."/>
        </authorList>
    </citation>
    <scope>NUCLEOTIDE SEQUENCE [LARGE SCALE GENOMIC DNA]</scope>
    <source>
        <strain evidence="4">NBRC 110027</strain>
    </source>
</reference>
<feature type="domain" description="N-acetyltransferase" evidence="2">
    <location>
        <begin position="59"/>
        <end position="225"/>
    </location>
</feature>
<protein>
    <recommendedName>
        <fullName evidence="2">N-acetyltransferase domain-containing protein</fullName>
    </recommendedName>
</protein>
<dbReference type="InterPro" id="IPR016181">
    <property type="entry name" value="Acyl_CoA_acyltransferase"/>
</dbReference>
<accession>A0A0P4R673</accession>
<dbReference type="Gene3D" id="3.40.630.30">
    <property type="match status" value="1"/>
</dbReference>
<feature type="compositionally biased region" description="Basic residues" evidence="1">
    <location>
        <begin position="1"/>
        <end position="14"/>
    </location>
</feature>
<dbReference type="GO" id="GO:0016747">
    <property type="term" value="F:acyltransferase activity, transferring groups other than amino-acyl groups"/>
    <property type="evidence" value="ECO:0007669"/>
    <property type="project" value="InterPro"/>
</dbReference>
<sequence length="226" mass="25142">MDVKRSSPHTRPRRPVTAPNNHPPAAGATATNTHGGTDKNVGRLAKRSRKGKIVRMNEITFRLVGDRTPGDFTALVELYDRAARWMQEAGIDQWKPGGKDEEHFRLRQKDGEVWLAEVAGRRVGAFELWWEDEPAWGPRPPEAGYVHRLMVDRRHAPAGTGRALLAHAEQRIAGAGRAWARLDCVSSNPRLRTYYEGAGYTVVGEQSKEGGGSRYAVTLLEKRLGT</sequence>
<dbReference type="PROSITE" id="PS51186">
    <property type="entry name" value="GNAT"/>
    <property type="match status" value="1"/>
</dbReference>